<accession>A0ABS1E3E1</accession>
<evidence type="ECO:0000313" key="3">
    <source>
        <dbReference type="Proteomes" id="UP000738126"/>
    </source>
</evidence>
<dbReference type="EMBL" id="NRSH01000008">
    <property type="protein sequence ID" value="MBK1725749.1"/>
    <property type="molecule type" value="Genomic_DNA"/>
</dbReference>
<sequence length="148" mass="16694">MTEARKHGEEMAYYLGDLEAVRDTALESDEWSVLHAVIESTLPVRNAWIMRERISARVFDRSVIPRTTLRSKGEAGRLSVEQSERAVRIGRVYARAAEVFGDRERATAWLERPSPAFEGRAPAEWLGNEAGARYIEEILGRLEHGIAA</sequence>
<dbReference type="InterPro" id="IPR011979">
    <property type="entry name" value="Antitox_Xre"/>
</dbReference>
<gene>
    <name evidence="2" type="ORF">CKO13_01670</name>
</gene>
<feature type="domain" description="Antitoxin Xre/MbcA/ParS-like toxin-binding" evidence="1">
    <location>
        <begin position="96"/>
        <end position="145"/>
    </location>
</feature>
<evidence type="ECO:0000313" key="2">
    <source>
        <dbReference type="EMBL" id="MBK1725749.1"/>
    </source>
</evidence>
<dbReference type="NCBIfam" id="TIGR02293">
    <property type="entry name" value="TAS_TIGR02293"/>
    <property type="match status" value="1"/>
</dbReference>
<comment type="caution">
    <text evidence="2">The sequence shown here is derived from an EMBL/GenBank/DDBJ whole genome shotgun (WGS) entry which is preliminary data.</text>
</comment>
<dbReference type="RefSeq" id="WP_200256208.1">
    <property type="nucleotide sequence ID" value="NZ_NRSH01000008.1"/>
</dbReference>
<dbReference type="Proteomes" id="UP000738126">
    <property type="component" value="Unassembled WGS sequence"/>
</dbReference>
<protein>
    <recommendedName>
        <fullName evidence="1">Antitoxin Xre/MbcA/ParS-like toxin-binding domain-containing protein</fullName>
    </recommendedName>
</protein>
<evidence type="ECO:0000259" key="1">
    <source>
        <dbReference type="Pfam" id="PF09722"/>
    </source>
</evidence>
<dbReference type="InterPro" id="IPR024467">
    <property type="entry name" value="Xre/MbcA/ParS-like_toxin-bd"/>
</dbReference>
<organism evidence="2 3">
    <name type="scientific">Halorhodospira neutriphila</name>
    <dbReference type="NCBI Taxonomy" id="168379"/>
    <lineage>
        <taxon>Bacteria</taxon>
        <taxon>Pseudomonadati</taxon>
        <taxon>Pseudomonadota</taxon>
        <taxon>Gammaproteobacteria</taxon>
        <taxon>Chromatiales</taxon>
        <taxon>Ectothiorhodospiraceae</taxon>
        <taxon>Halorhodospira</taxon>
    </lineage>
</organism>
<reference evidence="2 3" key="1">
    <citation type="journal article" date="2020" name="Microorganisms">
        <title>Osmotic Adaptation and Compatible Solute Biosynthesis of Phototrophic Bacteria as Revealed from Genome Analyses.</title>
        <authorList>
            <person name="Imhoff J.F."/>
            <person name="Rahn T."/>
            <person name="Kunzel S."/>
            <person name="Keller A."/>
            <person name="Neulinger S.C."/>
        </authorList>
    </citation>
    <scope>NUCLEOTIDE SEQUENCE [LARGE SCALE GENOMIC DNA]</scope>
    <source>
        <strain evidence="2 3">DSM 15116</strain>
    </source>
</reference>
<name>A0ABS1E3E1_9GAMM</name>
<dbReference type="Pfam" id="PF09722">
    <property type="entry name" value="Xre_MbcA_ParS_C"/>
    <property type="match status" value="1"/>
</dbReference>
<keyword evidence="3" id="KW-1185">Reference proteome</keyword>
<proteinExistence type="predicted"/>